<dbReference type="AlphaFoldDB" id="A0A2M8LPV0"/>
<keyword evidence="1" id="KW-0732">Signal</keyword>
<organism evidence="2 3">
    <name type="scientific">Streptomyces carminius</name>
    <dbReference type="NCBI Taxonomy" id="2665496"/>
    <lineage>
        <taxon>Bacteria</taxon>
        <taxon>Bacillati</taxon>
        <taxon>Actinomycetota</taxon>
        <taxon>Actinomycetes</taxon>
        <taxon>Kitasatosporales</taxon>
        <taxon>Streptomycetaceae</taxon>
        <taxon>Streptomyces</taxon>
    </lineage>
</organism>
<dbReference type="Proteomes" id="UP000230407">
    <property type="component" value="Unassembled WGS sequence"/>
</dbReference>
<feature type="chain" id="PRO_5039054245" description="Lipoprotein" evidence="1">
    <location>
        <begin position="28"/>
        <end position="181"/>
    </location>
</feature>
<gene>
    <name evidence="2" type="ORF">CUT44_30915</name>
</gene>
<sequence length="181" mass="19029">MRPPVRHRRLRGSTPLASALSAAVLGAVCLTGCGGGGEDAPAPEASVRVQDAGEGGVQDYVYEDLAEDGFWNDLGTWADKRVTITSEVHGTVSPNFFTIAGTDGGEPRSLLVFSPQEAEVAQGEPVRVTGTVREAFDIAALEGRTGRDWQDDRFTDWAGEHYVYATGVGAPGDGSTPGDGY</sequence>
<accession>A0A2M8LPV0</accession>
<evidence type="ECO:0000256" key="1">
    <source>
        <dbReference type="SAM" id="SignalP"/>
    </source>
</evidence>
<evidence type="ECO:0008006" key="4">
    <source>
        <dbReference type="Google" id="ProtNLM"/>
    </source>
</evidence>
<dbReference type="RefSeq" id="WP_100205320.1">
    <property type="nucleotide sequence ID" value="NZ_PGGW01000070.1"/>
</dbReference>
<feature type="signal peptide" evidence="1">
    <location>
        <begin position="1"/>
        <end position="27"/>
    </location>
</feature>
<comment type="caution">
    <text evidence="2">The sequence shown here is derived from an EMBL/GenBank/DDBJ whole genome shotgun (WGS) entry which is preliminary data.</text>
</comment>
<keyword evidence="3" id="KW-1185">Reference proteome</keyword>
<evidence type="ECO:0000313" key="2">
    <source>
        <dbReference type="EMBL" id="PJE93960.1"/>
    </source>
</evidence>
<reference evidence="2 3" key="1">
    <citation type="submission" date="2017-11" db="EMBL/GenBank/DDBJ databases">
        <title>Streptomyces carmine sp. nov., a novel actinomycete isolated from Sophora alopecuroides in Xinjiang, China.</title>
        <authorList>
            <person name="Wang Y."/>
            <person name="Luo X."/>
            <person name="Wan C."/>
            <person name="Zhang L."/>
        </authorList>
    </citation>
    <scope>NUCLEOTIDE SEQUENCE [LARGE SCALE GENOMIC DNA]</scope>
    <source>
        <strain evidence="2 3">TRM SA0054</strain>
    </source>
</reference>
<protein>
    <recommendedName>
        <fullName evidence="4">Lipoprotein</fullName>
    </recommendedName>
</protein>
<name>A0A2M8LPV0_9ACTN</name>
<evidence type="ECO:0000313" key="3">
    <source>
        <dbReference type="Proteomes" id="UP000230407"/>
    </source>
</evidence>
<dbReference type="EMBL" id="PGGW01000070">
    <property type="protein sequence ID" value="PJE93960.1"/>
    <property type="molecule type" value="Genomic_DNA"/>
</dbReference>
<proteinExistence type="predicted"/>